<keyword evidence="2" id="KW-0813">Transport</keyword>
<dbReference type="GO" id="GO:0005524">
    <property type="term" value="F:ATP binding"/>
    <property type="evidence" value="ECO:0007669"/>
    <property type="project" value="UniProtKB-KW"/>
</dbReference>
<evidence type="ECO:0000313" key="6">
    <source>
        <dbReference type="EMBL" id="RQN09585.1"/>
    </source>
</evidence>
<dbReference type="Pfam" id="PF00005">
    <property type="entry name" value="ABC_tran"/>
    <property type="match status" value="2"/>
</dbReference>
<dbReference type="RefSeq" id="WP_124235441.1">
    <property type="nucleotide sequence ID" value="NZ_JBHUFI010000006.1"/>
</dbReference>
<feature type="domain" description="ABC transporter" evidence="5">
    <location>
        <begin position="255"/>
        <end position="461"/>
    </location>
</feature>
<comment type="similarity">
    <text evidence="1">Belongs to the ABC transporter superfamily.</text>
</comment>
<sequence length="462" mass="48658">MRSGAISFRGFTWRPVGRKNPTIAGLDLHIEPGERVLLVGPSGSGKSTILHAAAGALGTTISGEATGDVSVDGRLGLVLQNPADAIVAERIGRDVAFGPENLGLPRDEIWRRVDAALAAVRLDYPRDHLTSALSGGEQQRLVLAGVLATEPDVVLLDEPTSMLDAVAAERARDAVLAAVGDRTLVVVEHRFEPWLDHVDRVVALDPGGVVGFDGSVAEFLASGGRPRLWMPGAPPPTPIEIPAEFVSPAVVPEAVDASDVVLTTRMIRGTRRHRALSGFTARLAPGTTTAITGPSGAGKSTALLAMTGLVRVSGGTVTPDRTRMRSRELAREVGWVPQNPELGFLTTSVREEVERTASVLGVEVEADELLALVGLERFAPSHPYRLSGGEQRRLAMISALAHRPGFVALDEPTVGQDRDTWAVVTGWYTAAARAGAVVALATHDPDAPRDVEIAVGEAVTAT</sequence>
<dbReference type="InterPro" id="IPR027417">
    <property type="entry name" value="P-loop_NTPase"/>
</dbReference>
<dbReference type="PROSITE" id="PS00211">
    <property type="entry name" value="ABC_TRANSPORTER_1"/>
    <property type="match status" value="2"/>
</dbReference>
<keyword evidence="7" id="KW-1185">Reference proteome</keyword>
<dbReference type="InterPro" id="IPR003439">
    <property type="entry name" value="ABC_transporter-like_ATP-bd"/>
</dbReference>
<proteinExistence type="inferred from homology"/>
<evidence type="ECO:0000259" key="5">
    <source>
        <dbReference type="PROSITE" id="PS50893"/>
    </source>
</evidence>
<keyword evidence="4 6" id="KW-0067">ATP-binding</keyword>
<evidence type="ECO:0000256" key="1">
    <source>
        <dbReference type="ARBA" id="ARBA00005417"/>
    </source>
</evidence>
<organism evidence="6 7">
    <name type="scientific">Aeromicrobium camelliae</name>
    <dbReference type="NCBI Taxonomy" id="1538144"/>
    <lineage>
        <taxon>Bacteria</taxon>
        <taxon>Bacillati</taxon>
        <taxon>Actinomycetota</taxon>
        <taxon>Actinomycetes</taxon>
        <taxon>Propionibacteriales</taxon>
        <taxon>Nocardioidaceae</taxon>
        <taxon>Aeromicrobium</taxon>
    </lineage>
</organism>
<evidence type="ECO:0000256" key="4">
    <source>
        <dbReference type="ARBA" id="ARBA00022840"/>
    </source>
</evidence>
<dbReference type="InterPro" id="IPR050095">
    <property type="entry name" value="ECF_ABC_transporter_ATP-bd"/>
</dbReference>
<dbReference type="PANTHER" id="PTHR43553:SF24">
    <property type="entry name" value="ENERGY-COUPLING FACTOR TRANSPORTER ATP-BINDING PROTEIN ECFA1"/>
    <property type="match status" value="1"/>
</dbReference>
<dbReference type="GO" id="GO:0016887">
    <property type="term" value="F:ATP hydrolysis activity"/>
    <property type="evidence" value="ECO:0007669"/>
    <property type="project" value="InterPro"/>
</dbReference>
<dbReference type="SMART" id="SM00382">
    <property type="entry name" value="AAA"/>
    <property type="match status" value="2"/>
</dbReference>
<accession>A0A3N6X640</accession>
<dbReference type="OrthoDB" id="501320at2"/>
<dbReference type="GO" id="GO:0043190">
    <property type="term" value="C:ATP-binding cassette (ABC) transporter complex"/>
    <property type="evidence" value="ECO:0007669"/>
    <property type="project" value="TreeGrafter"/>
</dbReference>
<evidence type="ECO:0000256" key="2">
    <source>
        <dbReference type="ARBA" id="ARBA00022448"/>
    </source>
</evidence>
<dbReference type="AlphaFoldDB" id="A0A3N6X640"/>
<reference evidence="6 7" key="1">
    <citation type="submission" date="2018-11" db="EMBL/GenBank/DDBJ databases">
        <authorList>
            <person name="Li F."/>
        </authorList>
    </citation>
    <scope>NUCLEOTIDE SEQUENCE [LARGE SCALE GENOMIC DNA]</scope>
    <source>
        <strain evidence="6 7">YS17T</strain>
    </source>
</reference>
<keyword evidence="3" id="KW-0547">Nucleotide-binding</keyword>
<dbReference type="InterPro" id="IPR015856">
    <property type="entry name" value="ABC_transpr_CbiO/EcfA_su"/>
</dbReference>
<dbReference type="CDD" id="cd03225">
    <property type="entry name" value="ABC_cobalt_CbiO_domain1"/>
    <property type="match status" value="2"/>
</dbReference>
<protein>
    <submittedName>
        <fullName evidence="6">ATP-binding cassette domain-containing protein</fullName>
    </submittedName>
</protein>
<evidence type="ECO:0000313" key="7">
    <source>
        <dbReference type="Proteomes" id="UP000275225"/>
    </source>
</evidence>
<gene>
    <name evidence="6" type="ORF">EHW97_01680</name>
</gene>
<comment type="caution">
    <text evidence="6">The sequence shown here is derived from an EMBL/GenBank/DDBJ whole genome shotgun (WGS) entry which is preliminary data.</text>
</comment>
<feature type="domain" description="ABC transporter" evidence="5">
    <location>
        <begin position="1"/>
        <end position="231"/>
    </location>
</feature>
<dbReference type="SUPFAM" id="SSF52540">
    <property type="entry name" value="P-loop containing nucleoside triphosphate hydrolases"/>
    <property type="match status" value="2"/>
</dbReference>
<dbReference type="PANTHER" id="PTHR43553">
    <property type="entry name" value="HEAVY METAL TRANSPORTER"/>
    <property type="match status" value="1"/>
</dbReference>
<dbReference type="GO" id="GO:0042626">
    <property type="term" value="F:ATPase-coupled transmembrane transporter activity"/>
    <property type="evidence" value="ECO:0007669"/>
    <property type="project" value="TreeGrafter"/>
</dbReference>
<dbReference type="Proteomes" id="UP000275225">
    <property type="component" value="Unassembled WGS sequence"/>
</dbReference>
<dbReference type="PROSITE" id="PS50893">
    <property type="entry name" value="ABC_TRANSPORTER_2"/>
    <property type="match status" value="2"/>
</dbReference>
<name>A0A3N6X640_9ACTN</name>
<evidence type="ECO:0000256" key="3">
    <source>
        <dbReference type="ARBA" id="ARBA00022741"/>
    </source>
</evidence>
<dbReference type="InterPro" id="IPR017871">
    <property type="entry name" value="ABC_transporter-like_CS"/>
</dbReference>
<dbReference type="InterPro" id="IPR003593">
    <property type="entry name" value="AAA+_ATPase"/>
</dbReference>
<dbReference type="Gene3D" id="3.40.50.300">
    <property type="entry name" value="P-loop containing nucleotide triphosphate hydrolases"/>
    <property type="match status" value="2"/>
</dbReference>
<dbReference type="EMBL" id="RQJX01000002">
    <property type="protein sequence ID" value="RQN09585.1"/>
    <property type="molecule type" value="Genomic_DNA"/>
</dbReference>